<dbReference type="RefSeq" id="WP_237361371.1">
    <property type="nucleotide sequence ID" value="NZ_CAKLDM010000002.1"/>
</dbReference>
<comment type="catalytic activity">
    <reaction evidence="7">
        <text>isochorismate + 2-oxoglutarate + H(+) = 5-enolpyruvoyl-6-hydroxy-2-succinyl-cyclohex-3-ene-1-carboxylate + CO2</text>
        <dbReference type="Rhea" id="RHEA:25593"/>
        <dbReference type="ChEBI" id="CHEBI:15378"/>
        <dbReference type="ChEBI" id="CHEBI:16526"/>
        <dbReference type="ChEBI" id="CHEBI:16810"/>
        <dbReference type="ChEBI" id="CHEBI:29780"/>
        <dbReference type="ChEBI" id="CHEBI:58818"/>
        <dbReference type="EC" id="2.2.1.9"/>
    </reaction>
</comment>
<proteinExistence type="inferred from homology"/>
<gene>
    <name evidence="7 11" type="primary">menD</name>
    <name evidence="11" type="ORF">VMF7928_02058</name>
</gene>
<dbReference type="InterPro" id="IPR029035">
    <property type="entry name" value="DHS-like_NAD/FAD-binding_dom"/>
</dbReference>
<dbReference type="PANTHER" id="PTHR42916:SF1">
    <property type="entry name" value="PROTEIN PHYLLO, CHLOROPLASTIC"/>
    <property type="match status" value="1"/>
</dbReference>
<comment type="pathway">
    <text evidence="7">Quinol/quinone metabolism; menaquinone biosynthesis.</text>
</comment>
<dbReference type="Pfam" id="PF16582">
    <property type="entry name" value="TPP_enzyme_M_2"/>
    <property type="match status" value="1"/>
</dbReference>
<dbReference type="Proteomes" id="UP000838748">
    <property type="component" value="Unassembled WGS sequence"/>
</dbReference>
<dbReference type="EMBL" id="CAKLDM010000002">
    <property type="protein sequence ID" value="CAH0539319.1"/>
    <property type="molecule type" value="Genomic_DNA"/>
</dbReference>
<dbReference type="SUPFAM" id="SSF52467">
    <property type="entry name" value="DHS-like NAD/FAD-binding domain"/>
    <property type="match status" value="1"/>
</dbReference>
<dbReference type="SUPFAM" id="SSF52518">
    <property type="entry name" value="Thiamin diphosphate-binding fold (THDP-binding)"/>
    <property type="match status" value="2"/>
</dbReference>
<accession>A0ABM9A429</accession>
<dbReference type="InterPro" id="IPR012001">
    <property type="entry name" value="Thiamin_PyroP_enz_TPP-bd_dom"/>
</dbReference>
<evidence type="ECO:0000259" key="8">
    <source>
        <dbReference type="Pfam" id="PF02775"/>
    </source>
</evidence>
<evidence type="ECO:0000256" key="7">
    <source>
        <dbReference type="HAMAP-Rule" id="MF_01659"/>
    </source>
</evidence>
<dbReference type="InterPro" id="IPR004433">
    <property type="entry name" value="MenaQ_synth_MenD"/>
</dbReference>
<dbReference type="InterPro" id="IPR032264">
    <property type="entry name" value="MenD_middle"/>
</dbReference>
<dbReference type="InterPro" id="IPR011766">
    <property type="entry name" value="TPP_enzyme_TPP-bd"/>
</dbReference>
<comment type="cofactor">
    <cofactor evidence="7">
        <name>thiamine diphosphate</name>
        <dbReference type="ChEBI" id="CHEBI:58937"/>
    </cofactor>
    <text evidence="7">Binds 1 thiamine pyrophosphate per subunit.</text>
</comment>
<evidence type="ECO:0000256" key="5">
    <source>
        <dbReference type="ARBA" id="ARBA00023052"/>
    </source>
</evidence>
<evidence type="ECO:0000256" key="3">
    <source>
        <dbReference type="ARBA" id="ARBA00022723"/>
    </source>
</evidence>
<dbReference type="Pfam" id="PF02775">
    <property type="entry name" value="TPP_enzyme_C"/>
    <property type="match status" value="1"/>
</dbReference>
<dbReference type="CDD" id="cd07037">
    <property type="entry name" value="TPP_PYR_MenD"/>
    <property type="match status" value="1"/>
</dbReference>
<dbReference type="NCBIfam" id="TIGR00173">
    <property type="entry name" value="menD"/>
    <property type="match status" value="1"/>
</dbReference>
<dbReference type="CDD" id="cd02009">
    <property type="entry name" value="TPP_SHCHC_synthase"/>
    <property type="match status" value="1"/>
</dbReference>
<dbReference type="Gene3D" id="3.40.50.1220">
    <property type="entry name" value="TPP-binding domain"/>
    <property type="match status" value="1"/>
</dbReference>
<keyword evidence="4 7" id="KW-0460">Magnesium</keyword>
<organism evidence="11 12">
    <name type="scientific">Vibrio marisflavi CECT 7928</name>
    <dbReference type="NCBI Taxonomy" id="634439"/>
    <lineage>
        <taxon>Bacteria</taxon>
        <taxon>Pseudomonadati</taxon>
        <taxon>Pseudomonadota</taxon>
        <taxon>Gammaproteobacteria</taxon>
        <taxon>Vibrionales</taxon>
        <taxon>Vibrionaceae</taxon>
        <taxon>Vibrio</taxon>
    </lineage>
</organism>
<evidence type="ECO:0000256" key="1">
    <source>
        <dbReference type="ARBA" id="ARBA00022428"/>
    </source>
</evidence>
<evidence type="ECO:0000259" key="9">
    <source>
        <dbReference type="Pfam" id="PF02776"/>
    </source>
</evidence>
<comment type="cofactor">
    <cofactor evidence="7">
        <name>Mg(2+)</name>
        <dbReference type="ChEBI" id="CHEBI:18420"/>
    </cofactor>
    <cofactor evidence="7">
        <name>Mn(2+)</name>
        <dbReference type="ChEBI" id="CHEBI:29035"/>
    </cofactor>
</comment>
<comment type="similarity">
    <text evidence="7">Belongs to the TPP enzyme family. MenD subfamily.</text>
</comment>
<dbReference type="Gene3D" id="3.40.50.970">
    <property type="match status" value="2"/>
</dbReference>
<keyword evidence="1 7" id="KW-0474">Menaquinone biosynthesis</keyword>
<keyword evidence="12" id="KW-1185">Reference proteome</keyword>
<dbReference type="InterPro" id="IPR029061">
    <property type="entry name" value="THDP-binding"/>
</dbReference>
<keyword evidence="6 7" id="KW-0464">Manganese</keyword>
<comment type="function">
    <text evidence="7">Catalyzes the thiamine diphosphate-dependent decarboxylation of 2-oxoglutarate and the subsequent addition of the resulting succinic semialdehyde-thiamine pyrophosphate anion to isochorismate to yield 2-succinyl-5-enolpyruvyl-6-hydroxy-3-cyclohexene-1-carboxylate (SEPHCHC).</text>
</comment>
<keyword evidence="2 7" id="KW-0808">Transferase</keyword>
<keyword evidence="3 7" id="KW-0479">Metal-binding</keyword>
<dbReference type="PIRSF" id="PIRSF004983">
    <property type="entry name" value="MenD"/>
    <property type="match status" value="1"/>
</dbReference>
<comment type="caution">
    <text evidence="11">The sequence shown here is derived from an EMBL/GenBank/DDBJ whole genome shotgun (WGS) entry which is preliminary data.</text>
</comment>
<protein>
    <recommendedName>
        <fullName evidence="7">2-succinyl-5-enolpyruvyl-6-hydroxy-3-cyclohexene-1-carboxylate synthase</fullName>
        <shortName evidence="7">SEPHCHC synthase</shortName>
        <ecNumber evidence="7">2.2.1.9</ecNumber>
    </recommendedName>
    <alternativeName>
        <fullName evidence="7">Menaquinone biosynthesis protein MenD</fullName>
    </alternativeName>
</protein>
<feature type="domain" description="Menaquinone biosynthesis protein MenD middle" evidence="10">
    <location>
        <begin position="188"/>
        <end position="401"/>
    </location>
</feature>
<sequence>MKHQAVLNRIWCKVILEELARFGVKHVCIAPGSRSTPLTLEAEGNKKLELHTHFDERGLGYFALGLAKASKQPVAIIVTSGTAVANLLPSIAEANLTGEKLVALTADRPVELVGCGANQAINQVGIFAQHVTEAVYLPSPNTEHSLNWLLTTLDDVMFKQTLNDGPVHINCPFPEPLYSQSSQGLFDQYQSQIQSWTDSSQTYCQRVYQPSMYVPLDSNILERKGLIVLGRVTLQEAQQAKQFAEQLGWPLLADPQSGVSSDWAHYDLWLQNRKSGQSLSQCDLVIQLGAQIISKRFNAWLERQVSDGCDYVYVSPKATRNNQSHLPQLHYVADIYEWLLVQSNAVGPHKSTYANWADSVNANAVAIEELVASKIAESAAPSEIALACLLENLPNNIQLFLGNSLFVRLVDMFSKIDEKEVYTNRGASGIDGNVATIAGTQSVTQKPMVAFIGDTTLLYDLNSLPLLSERLPLVLVVLNNDGGAIFNLLPVPEDKKRRLYQMPHGFEFEQSAKQFGLSYNKPKTLSEYQASLRNHIDHGVGAMMIEISVPPNESSTQLSQIVEVIHAG</sequence>
<dbReference type="EC" id="2.2.1.9" evidence="7"/>
<comment type="pathway">
    <text evidence="7">Quinol/quinone metabolism; 1,4-dihydroxy-2-naphthoate biosynthesis; 1,4-dihydroxy-2-naphthoate from chorismate: step 2/7.</text>
</comment>
<dbReference type="PANTHER" id="PTHR42916">
    <property type="entry name" value="2-SUCCINYL-5-ENOLPYRUVYL-6-HYDROXY-3-CYCLOHEXENE-1-CARBOXYLATE SYNTHASE"/>
    <property type="match status" value="1"/>
</dbReference>
<evidence type="ECO:0000256" key="4">
    <source>
        <dbReference type="ARBA" id="ARBA00022842"/>
    </source>
</evidence>
<keyword evidence="5 7" id="KW-0786">Thiamine pyrophosphate</keyword>
<feature type="domain" description="Thiamine pyrophosphate enzyme TPP-binding" evidence="8">
    <location>
        <begin position="426"/>
        <end position="539"/>
    </location>
</feature>
<evidence type="ECO:0000256" key="2">
    <source>
        <dbReference type="ARBA" id="ARBA00022679"/>
    </source>
</evidence>
<evidence type="ECO:0000313" key="11">
    <source>
        <dbReference type="EMBL" id="CAH0539319.1"/>
    </source>
</evidence>
<feature type="domain" description="Thiamine pyrophosphate enzyme N-terminal TPP-binding" evidence="9">
    <location>
        <begin position="14"/>
        <end position="125"/>
    </location>
</feature>
<evidence type="ECO:0000256" key="6">
    <source>
        <dbReference type="ARBA" id="ARBA00023211"/>
    </source>
</evidence>
<reference evidence="11" key="1">
    <citation type="submission" date="2021-11" db="EMBL/GenBank/DDBJ databases">
        <authorList>
            <person name="Rodrigo-Torres L."/>
            <person name="Arahal R. D."/>
            <person name="Lucena T."/>
        </authorList>
    </citation>
    <scope>NUCLEOTIDE SEQUENCE</scope>
    <source>
        <strain evidence="11">CECT 7928</strain>
    </source>
</reference>
<comment type="subunit">
    <text evidence="7">Homodimer.</text>
</comment>
<evidence type="ECO:0000259" key="10">
    <source>
        <dbReference type="Pfam" id="PF16582"/>
    </source>
</evidence>
<name>A0ABM9A429_9VIBR</name>
<dbReference type="Pfam" id="PF02776">
    <property type="entry name" value="TPP_enzyme_N"/>
    <property type="match status" value="1"/>
</dbReference>
<evidence type="ECO:0000313" key="12">
    <source>
        <dbReference type="Proteomes" id="UP000838748"/>
    </source>
</evidence>
<dbReference type="GO" id="GO:0070204">
    <property type="term" value="F:2-succinyl-5-enolpyruvyl-6-hydroxy-3-cyclohexene-1-carboxylic-acid synthase activity"/>
    <property type="evidence" value="ECO:0007669"/>
    <property type="project" value="UniProtKB-EC"/>
</dbReference>
<dbReference type="HAMAP" id="MF_01659">
    <property type="entry name" value="MenD"/>
    <property type="match status" value="1"/>
</dbReference>